<dbReference type="PANTHER" id="PTHR12829:SF2">
    <property type="entry name" value="N6-ADENOSINE-METHYLTRANSFERASE MT-A70-LIKE"/>
    <property type="match status" value="1"/>
</dbReference>
<evidence type="ECO:0000256" key="1">
    <source>
        <dbReference type="PROSITE-ProRule" id="PRU00489"/>
    </source>
</evidence>
<dbReference type="InterPro" id="IPR029063">
    <property type="entry name" value="SAM-dependent_MTases_sf"/>
</dbReference>
<dbReference type="GO" id="GO:0036396">
    <property type="term" value="C:RNA N6-methyladenosine methyltransferase complex"/>
    <property type="evidence" value="ECO:0007669"/>
    <property type="project" value="TreeGrafter"/>
</dbReference>
<name>A0A835RGA4_VANPL</name>
<evidence type="ECO:0000313" key="4">
    <source>
        <dbReference type="Proteomes" id="UP000636800"/>
    </source>
</evidence>
<comment type="similarity">
    <text evidence="1">Belongs to the MT-A70-like family.</text>
</comment>
<keyword evidence="4" id="KW-1185">Reference proteome</keyword>
<accession>A0A835RGA4</accession>
<feature type="region of interest" description="Disordered" evidence="2">
    <location>
        <begin position="49"/>
        <end position="114"/>
    </location>
</feature>
<dbReference type="SUPFAM" id="SSF53335">
    <property type="entry name" value="S-adenosyl-L-methionine-dependent methyltransferases"/>
    <property type="match status" value="1"/>
</dbReference>
<feature type="compositionally biased region" description="Basic and acidic residues" evidence="2">
    <location>
        <begin position="103"/>
        <end position="114"/>
    </location>
</feature>
<protein>
    <recommendedName>
        <fullName evidence="5">N6-adenosine-methyltransferase MT-A70-like</fullName>
    </recommendedName>
</protein>
<gene>
    <name evidence="3" type="ORF">HPP92_007392</name>
</gene>
<feature type="compositionally biased region" description="Low complexity" evidence="2">
    <location>
        <begin position="49"/>
        <end position="67"/>
    </location>
</feature>
<dbReference type="PROSITE" id="PS51143">
    <property type="entry name" value="MT_A70"/>
    <property type="match status" value="1"/>
</dbReference>
<organism evidence="3 4">
    <name type="scientific">Vanilla planifolia</name>
    <name type="common">Vanilla</name>
    <dbReference type="NCBI Taxonomy" id="51239"/>
    <lineage>
        <taxon>Eukaryota</taxon>
        <taxon>Viridiplantae</taxon>
        <taxon>Streptophyta</taxon>
        <taxon>Embryophyta</taxon>
        <taxon>Tracheophyta</taxon>
        <taxon>Spermatophyta</taxon>
        <taxon>Magnoliopsida</taxon>
        <taxon>Liliopsida</taxon>
        <taxon>Asparagales</taxon>
        <taxon>Orchidaceae</taxon>
        <taxon>Vanilloideae</taxon>
        <taxon>Vanilleae</taxon>
        <taxon>Vanilla</taxon>
    </lineage>
</organism>
<comment type="caution">
    <text evidence="3">The sequence shown here is derived from an EMBL/GenBank/DDBJ whole genome shotgun (WGS) entry which is preliminary data.</text>
</comment>
<evidence type="ECO:0000256" key="2">
    <source>
        <dbReference type="SAM" id="MobiDB-lite"/>
    </source>
</evidence>
<dbReference type="Proteomes" id="UP000636800">
    <property type="component" value="Chromosome 3"/>
</dbReference>
<proteinExistence type="inferred from homology"/>
<evidence type="ECO:0008006" key="5">
    <source>
        <dbReference type="Google" id="ProtNLM"/>
    </source>
</evidence>
<dbReference type="EMBL" id="JADCNL010000003">
    <property type="protein sequence ID" value="KAG0488581.1"/>
    <property type="molecule type" value="Genomic_DNA"/>
</dbReference>
<sequence length="737" mass="81920">MRLQLSDAIDARRLAHQDLISSIQTLVPDITSSLDLSLRLISAFTGRSFPSLPNPNSNPNINGTSNSIANAKPPLESRRRPLPESKTLPRKHQKTSPIPLPSNRDRSYADHDGSGGDRLSIVRTMVAVCLLELVPFTEIDSAALLRRLESDQSSASPAEKAAMVELGGELGAISAVEMALHHIADDGGGVQLDNFTVNGKSMLMVWGIDRSKLLKELPESSYQQQLLPLESGSVDGNSQSQAMLLSASDRNAAMMQRPPHELWMGHPDHHLSGLSSIYPGARAPGPMIGPRGGPRMIGMMAIPGIIGVPPLPRPLLGPVAALAGPTPLPAKPRTEEDDRKDIEALLNKKTFREKQKSKTGEELLDLIHRPTAKETAVAAKFKSKGGSQLKEYCTHLTKEDCRRQSGSFIACVKVHFRRIIALHTDTNLGDCSFLDTCRHTKTCKYVHYELDQTPDMPPMMMGNANLPPPRPLKTQRAEYCSEVELGEAQWINCDIRNFRMDILGQFGVIMADPPWDIHMELPYGTMADDEMRNLNVPALQTDGLIFLWVTGRAMELGRECLDLWGYHRVEEIIWVKTNQLQRIIRTGRTGHWLNHSKEHCLVGIKGNPEVNRNIDTDVIVAEVRETSRKPDEMYPMLERISPRTRKLELFARMHNTHAGWLSLGNQLSGVRLVDEGLRARFKAAYPDVDVQPPSPPRRALQMIPNPSICVQGVLLVPVVQSSPRTDLLMHCRVLYLM</sequence>
<evidence type="ECO:0000313" key="3">
    <source>
        <dbReference type="EMBL" id="KAG0488581.1"/>
    </source>
</evidence>
<dbReference type="Pfam" id="PF05063">
    <property type="entry name" value="MT-A70"/>
    <property type="match status" value="1"/>
</dbReference>
<reference evidence="3 4" key="1">
    <citation type="journal article" date="2020" name="Nat. Food">
        <title>A phased Vanilla planifolia genome enables genetic improvement of flavour and production.</title>
        <authorList>
            <person name="Hasing T."/>
            <person name="Tang H."/>
            <person name="Brym M."/>
            <person name="Khazi F."/>
            <person name="Huang T."/>
            <person name="Chambers A.H."/>
        </authorList>
    </citation>
    <scope>NUCLEOTIDE SEQUENCE [LARGE SCALE GENOMIC DNA]</scope>
    <source>
        <tissue evidence="3">Leaf</tissue>
    </source>
</reference>
<dbReference type="OrthoDB" id="2020092at2759"/>
<dbReference type="AlphaFoldDB" id="A0A835RGA4"/>
<dbReference type="PANTHER" id="PTHR12829">
    <property type="entry name" value="N6-ADENOSINE-METHYLTRANSFERASE"/>
    <property type="match status" value="1"/>
</dbReference>
<dbReference type="GO" id="GO:0008168">
    <property type="term" value="F:methyltransferase activity"/>
    <property type="evidence" value="ECO:0007669"/>
    <property type="project" value="TreeGrafter"/>
</dbReference>
<dbReference type="InterPro" id="IPR007757">
    <property type="entry name" value="MT-A70-like"/>
</dbReference>
<dbReference type="GO" id="GO:0005634">
    <property type="term" value="C:nucleus"/>
    <property type="evidence" value="ECO:0007669"/>
    <property type="project" value="TreeGrafter"/>
</dbReference>